<comment type="caution">
    <text evidence="3">The sequence shown here is derived from an EMBL/GenBank/DDBJ whole genome shotgun (WGS) entry which is preliminary data.</text>
</comment>
<keyword evidence="4" id="KW-1185">Reference proteome</keyword>
<feature type="domain" description="Amine oxidase" evidence="2">
    <location>
        <begin position="75"/>
        <end position="466"/>
    </location>
</feature>
<organism evidence="3 4">
    <name type="scientific">Streptomyces lonarensis</name>
    <dbReference type="NCBI Taxonomy" id="700599"/>
    <lineage>
        <taxon>Bacteria</taxon>
        <taxon>Bacillati</taxon>
        <taxon>Actinomycetota</taxon>
        <taxon>Actinomycetes</taxon>
        <taxon>Kitasatosporales</taxon>
        <taxon>Streptomycetaceae</taxon>
        <taxon>Streptomyces</taxon>
    </lineage>
</organism>
<dbReference type="Pfam" id="PF01593">
    <property type="entry name" value="Amino_oxidase"/>
    <property type="match status" value="1"/>
</dbReference>
<dbReference type="Gene3D" id="3.50.50.60">
    <property type="entry name" value="FAD/NAD(P)-binding domain"/>
    <property type="match status" value="2"/>
</dbReference>
<gene>
    <name evidence="3" type="ORF">HCN56_10860</name>
</gene>
<sequence>MPGSCACDAPVRSSYCRPASYVSPGHRRAGGARRPEPDPPAPRPDAPTTSRGGHVPSSRKHRSETDVVVIGASPAGLAAAYHLTGAGLSVTVLEAAARPGGRLATVRRDGFLLDRSSWLPVPGTPELRRLPGPLPVRRLTGGVVLHGTDRAHRIGAAVGHPGPRHQRTLTGTFDQAWLRANLGRLGTLSESRLHSRPELTAHAALASRPIPSRISEGSLRPLLTALLGDPDLTASRRLSDLTLRAFARSGLGITAGGADALPRLLLAALPPGTVRTGARAASVATTAVTTEDGDTVGCRAVLLATGAREAARLVPGIRVPDHHPVTVLHHATPAPLEAGPELLVDAARRGPVTHTLAVSAADPSRAPEGRTLVTSVVLGAEAGEPADVLDKAARTQLGTLYGTSAHDWELLAAHHDAEAIPALPPPFAPQRRVRLLDGMYVCGDHRATPGITGELSSARRAAEAVLWDSGLRPAETLKSAAA</sequence>
<name>A0A7X6D0S8_9ACTN</name>
<evidence type="ECO:0000313" key="4">
    <source>
        <dbReference type="Proteomes" id="UP000578686"/>
    </source>
</evidence>
<dbReference type="AlphaFoldDB" id="A0A7X6D0S8"/>
<dbReference type="Gene3D" id="3.90.660.20">
    <property type="entry name" value="Protoporphyrinogen oxidase, mitochondrial, domain 2"/>
    <property type="match status" value="1"/>
</dbReference>
<proteinExistence type="predicted"/>
<dbReference type="PANTHER" id="PTHR42841">
    <property type="entry name" value="AMINE OXIDASE"/>
    <property type="match status" value="1"/>
</dbReference>
<evidence type="ECO:0000259" key="2">
    <source>
        <dbReference type="Pfam" id="PF01593"/>
    </source>
</evidence>
<dbReference type="EMBL" id="JAAVJD010000064">
    <property type="protein sequence ID" value="NJQ06065.1"/>
    <property type="molecule type" value="Genomic_DNA"/>
</dbReference>
<evidence type="ECO:0000313" key="3">
    <source>
        <dbReference type="EMBL" id="NJQ06065.1"/>
    </source>
</evidence>
<evidence type="ECO:0000256" key="1">
    <source>
        <dbReference type="SAM" id="MobiDB-lite"/>
    </source>
</evidence>
<dbReference type="InterPro" id="IPR002937">
    <property type="entry name" value="Amino_oxidase"/>
</dbReference>
<dbReference type="InterPro" id="IPR036188">
    <property type="entry name" value="FAD/NAD-bd_sf"/>
</dbReference>
<accession>A0A7X6D0S8</accession>
<dbReference type="SUPFAM" id="SSF51905">
    <property type="entry name" value="FAD/NAD(P)-binding domain"/>
    <property type="match status" value="1"/>
</dbReference>
<reference evidence="3 4" key="1">
    <citation type="submission" date="2020-03" db="EMBL/GenBank/DDBJ databases">
        <title>Draft genome of Streptomyces sp. ventii, isolated from the Axial Seamount in the Pacific Ocean, and resequencing of the two type strains Streptomyces lonarensis strain NCL 716 and Streptomyces bohaiensis strain 11A07.</title>
        <authorList>
            <person name="Loughran R.M."/>
            <person name="Pfannmuller K.M."/>
            <person name="Wasson B.J."/>
            <person name="Deadmond M.C."/>
            <person name="Paddock B.E."/>
            <person name="Koyack M.J."/>
            <person name="Gallegos D.A."/>
            <person name="Mitchell E.A."/>
            <person name="Ushijima B."/>
            <person name="Saw J.H."/>
            <person name="Mcphail K.L."/>
            <person name="Videau P."/>
        </authorList>
    </citation>
    <scope>NUCLEOTIDE SEQUENCE [LARGE SCALE GENOMIC DNA]</scope>
    <source>
        <strain evidence="3 4">NCL716</strain>
    </source>
</reference>
<dbReference type="PRINTS" id="PR00419">
    <property type="entry name" value="ADXRDTASE"/>
</dbReference>
<protein>
    <submittedName>
        <fullName evidence="3">FAD-dependent oxidoreductase</fullName>
    </submittedName>
</protein>
<dbReference type="GO" id="GO:0016491">
    <property type="term" value="F:oxidoreductase activity"/>
    <property type="evidence" value="ECO:0007669"/>
    <property type="project" value="InterPro"/>
</dbReference>
<feature type="region of interest" description="Disordered" evidence="1">
    <location>
        <begin position="17"/>
        <end position="65"/>
    </location>
</feature>
<dbReference type="Proteomes" id="UP000578686">
    <property type="component" value="Unassembled WGS sequence"/>
</dbReference>